<evidence type="ECO:0000256" key="1">
    <source>
        <dbReference type="SAM" id="MobiDB-lite"/>
    </source>
</evidence>
<proteinExistence type="predicted"/>
<feature type="region of interest" description="Disordered" evidence="1">
    <location>
        <begin position="21"/>
        <end position="55"/>
    </location>
</feature>
<evidence type="ECO:0000313" key="2">
    <source>
        <dbReference type="EMBL" id="KAK3939008.1"/>
    </source>
</evidence>
<sequence length="248" mass="28298">MAPAVFGNYLGHYHWDEAENRKISRQRTSGSGLNASRKKGPTMKSHHEAHQPTRARGHRRFNLPWLLREDITRVWRGTVLGAFAADAHLAQSAVVLSQPNQLGRLLLGDVLVLAKLLKERNDVFARQHSRRVMSAVLAERDHELKGPGPKPEEYHPWWSRRVAPEPPEDVVIRVGNQFTQFTQSPNVWMDARPTKRPYGLANTVTKLMYGQQWTKADPYLELKFEAIRVQTGAIYRLVIRDTGVNPCT</sequence>
<organism evidence="2 3">
    <name type="scientific">Diplogelasinospora grovesii</name>
    <dbReference type="NCBI Taxonomy" id="303347"/>
    <lineage>
        <taxon>Eukaryota</taxon>
        <taxon>Fungi</taxon>
        <taxon>Dikarya</taxon>
        <taxon>Ascomycota</taxon>
        <taxon>Pezizomycotina</taxon>
        <taxon>Sordariomycetes</taxon>
        <taxon>Sordariomycetidae</taxon>
        <taxon>Sordariales</taxon>
        <taxon>Diplogelasinosporaceae</taxon>
        <taxon>Diplogelasinospora</taxon>
    </lineage>
</organism>
<comment type="caution">
    <text evidence="2">The sequence shown here is derived from an EMBL/GenBank/DDBJ whole genome shotgun (WGS) entry which is preliminary data.</text>
</comment>
<dbReference type="AlphaFoldDB" id="A0AAN6N786"/>
<dbReference type="EMBL" id="MU853818">
    <property type="protein sequence ID" value="KAK3939008.1"/>
    <property type="molecule type" value="Genomic_DNA"/>
</dbReference>
<gene>
    <name evidence="2" type="ORF">QBC46DRAFT_409603</name>
</gene>
<keyword evidence="3" id="KW-1185">Reference proteome</keyword>
<dbReference type="Proteomes" id="UP001303473">
    <property type="component" value="Unassembled WGS sequence"/>
</dbReference>
<evidence type="ECO:0000313" key="3">
    <source>
        <dbReference type="Proteomes" id="UP001303473"/>
    </source>
</evidence>
<accession>A0AAN6N786</accession>
<protein>
    <submittedName>
        <fullName evidence="2">Uncharacterized protein</fullName>
    </submittedName>
</protein>
<reference evidence="3" key="1">
    <citation type="journal article" date="2023" name="Mol. Phylogenet. Evol.">
        <title>Genome-scale phylogeny and comparative genomics of the fungal order Sordariales.</title>
        <authorList>
            <person name="Hensen N."/>
            <person name="Bonometti L."/>
            <person name="Westerberg I."/>
            <person name="Brannstrom I.O."/>
            <person name="Guillou S."/>
            <person name="Cros-Aarteil S."/>
            <person name="Calhoun S."/>
            <person name="Haridas S."/>
            <person name="Kuo A."/>
            <person name="Mondo S."/>
            <person name="Pangilinan J."/>
            <person name="Riley R."/>
            <person name="LaButti K."/>
            <person name="Andreopoulos B."/>
            <person name="Lipzen A."/>
            <person name="Chen C."/>
            <person name="Yan M."/>
            <person name="Daum C."/>
            <person name="Ng V."/>
            <person name="Clum A."/>
            <person name="Steindorff A."/>
            <person name="Ohm R.A."/>
            <person name="Martin F."/>
            <person name="Silar P."/>
            <person name="Natvig D.O."/>
            <person name="Lalanne C."/>
            <person name="Gautier V."/>
            <person name="Ament-Velasquez S.L."/>
            <person name="Kruys A."/>
            <person name="Hutchinson M.I."/>
            <person name="Powell A.J."/>
            <person name="Barry K."/>
            <person name="Miller A.N."/>
            <person name="Grigoriev I.V."/>
            <person name="Debuchy R."/>
            <person name="Gladieux P."/>
            <person name="Hiltunen Thoren M."/>
            <person name="Johannesson H."/>
        </authorList>
    </citation>
    <scope>NUCLEOTIDE SEQUENCE [LARGE SCALE GENOMIC DNA]</scope>
    <source>
        <strain evidence="3">CBS 340.73</strain>
    </source>
</reference>
<name>A0AAN6N786_9PEZI</name>